<evidence type="ECO:0000313" key="3">
    <source>
        <dbReference type="Proteomes" id="UP000004994"/>
    </source>
</evidence>
<evidence type="ECO:0000256" key="1">
    <source>
        <dbReference type="SAM" id="Phobius"/>
    </source>
</evidence>
<dbReference type="InterPro" id="IPR043502">
    <property type="entry name" value="DNA/RNA_pol_sf"/>
</dbReference>
<dbReference type="Proteomes" id="UP000004994">
    <property type="component" value="Chromosome 10"/>
</dbReference>
<dbReference type="AlphaFoldDB" id="A0A3Q7J9Y0"/>
<dbReference type="Gramene" id="Solyc10g045437.1.1">
    <property type="protein sequence ID" value="Solyc10g045437.1.1"/>
    <property type="gene ID" value="Solyc10g045437.1"/>
</dbReference>
<dbReference type="CDD" id="cd09272">
    <property type="entry name" value="RNase_HI_RT_Ty1"/>
    <property type="match status" value="1"/>
</dbReference>
<protein>
    <recommendedName>
        <fullName evidence="4">Reverse transcriptase Ty1/copia-type domain-containing protein</fullName>
    </recommendedName>
</protein>
<dbReference type="PANTHER" id="PTHR11439">
    <property type="entry name" value="GAG-POL-RELATED RETROTRANSPOSON"/>
    <property type="match status" value="1"/>
</dbReference>
<keyword evidence="3" id="KW-1185">Reference proteome</keyword>
<keyword evidence="1" id="KW-0472">Membrane</keyword>
<dbReference type="InParanoid" id="A0A3Q7J9Y0"/>
<accession>A0A3Q7J9Y0</accession>
<name>A0A3Q7J9Y0_SOLLC</name>
<dbReference type="SUPFAM" id="SSF56672">
    <property type="entry name" value="DNA/RNA polymerases"/>
    <property type="match status" value="1"/>
</dbReference>
<sequence length="187" mass="21075">MDGCDRLRGVPSTTSLAPLTQDVTGYQRLVGRLLYITITRPDISFTVQVLSQFMQQPKRSHWEAAMRLVRYIKSNPGQGILLSSKKSLELEAFCDSEWAACPNTRRSVTGYMVKLGDSLISWKSKKQHTVGRSSAKANYRSMTNEVAEIIWLFNTLMLMSQFLLATVVLKETSSYDCNNEQQPLTGV</sequence>
<keyword evidence="1" id="KW-1133">Transmembrane helix</keyword>
<dbReference type="OMA" id="HEPRQEN"/>
<reference evidence="2" key="1">
    <citation type="journal article" date="2012" name="Nature">
        <title>The tomato genome sequence provides insights into fleshy fruit evolution.</title>
        <authorList>
            <consortium name="Tomato Genome Consortium"/>
        </authorList>
    </citation>
    <scope>NUCLEOTIDE SEQUENCE [LARGE SCALE GENOMIC DNA]</scope>
    <source>
        <strain evidence="2">cv. Heinz 1706</strain>
    </source>
</reference>
<feature type="transmembrane region" description="Helical" evidence="1">
    <location>
        <begin position="149"/>
        <end position="169"/>
    </location>
</feature>
<evidence type="ECO:0000313" key="2">
    <source>
        <dbReference type="EnsemblPlants" id="Solyc10g045437.1.1"/>
    </source>
</evidence>
<dbReference type="EnsemblPlants" id="Solyc10g045437.1.1">
    <property type="protein sequence ID" value="Solyc10g045437.1.1"/>
    <property type="gene ID" value="Solyc10g045437.1"/>
</dbReference>
<keyword evidence="1" id="KW-0812">Transmembrane</keyword>
<organism evidence="2">
    <name type="scientific">Solanum lycopersicum</name>
    <name type="common">Tomato</name>
    <name type="synonym">Lycopersicon esculentum</name>
    <dbReference type="NCBI Taxonomy" id="4081"/>
    <lineage>
        <taxon>Eukaryota</taxon>
        <taxon>Viridiplantae</taxon>
        <taxon>Streptophyta</taxon>
        <taxon>Embryophyta</taxon>
        <taxon>Tracheophyta</taxon>
        <taxon>Spermatophyta</taxon>
        <taxon>Magnoliopsida</taxon>
        <taxon>eudicotyledons</taxon>
        <taxon>Gunneridae</taxon>
        <taxon>Pentapetalae</taxon>
        <taxon>asterids</taxon>
        <taxon>lamiids</taxon>
        <taxon>Solanales</taxon>
        <taxon>Solanaceae</taxon>
        <taxon>Solanoideae</taxon>
        <taxon>Solaneae</taxon>
        <taxon>Solanum</taxon>
        <taxon>Solanum subgen. Lycopersicon</taxon>
    </lineage>
</organism>
<dbReference type="STRING" id="4081.A0A3Q7J9Y0"/>
<evidence type="ECO:0008006" key="4">
    <source>
        <dbReference type="Google" id="ProtNLM"/>
    </source>
</evidence>
<reference evidence="2" key="2">
    <citation type="submission" date="2019-01" db="UniProtKB">
        <authorList>
            <consortium name="EnsemblPlants"/>
        </authorList>
    </citation>
    <scope>IDENTIFICATION</scope>
    <source>
        <strain evidence="2">cv. Heinz 1706</strain>
    </source>
</reference>
<proteinExistence type="predicted"/>
<dbReference type="PANTHER" id="PTHR11439:SF472">
    <property type="entry name" value="REVERSE TRANSCRIPTASE TY1_COPIA-TYPE DOMAIN-CONTAINING PROTEIN"/>
    <property type="match status" value="1"/>
</dbReference>